<feature type="region of interest" description="Disordered" evidence="1">
    <location>
        <begin position="164"/>
        <end position="277"/>
    </location>
</feature>
<feature type="compositionally biased region" description="Basic and acidic residues" evidence="1">
    <location>
        <begin position="373"/>
        <end position="389"/>
    </location>
</feature>
<feature type="compositionally biased region" description="Basic and acidic residues" evidence="1">
    <location>
        <begin position="324"/>
        <end position="335"/>
    </location>
</feature>
<feature type="region of interest" description="Disordered" evidence="1">
    <location>
        <begin position="421"/>
        <end position="440"/>
    </location>
</feature>
<name>A0A7J0GHT0_9ERIC</name>
<dbReference type="EMBL" id="BJWL01000021">
    <property type="protein sequence ID" value="GFZ10335.1"/>
    <property type="molecule type" value="Genomic_DNA"/>
</dbReference>
<feature type="compositionally biased region" description="Basic and acidic residues" evidence="1">
    <location>
        <begin position="233"/>
        <end position="264"/>
    </location>
</feature>
<feature type="compositionally biased region" description="Basic residues" evidence="1">
    <location>
        <begin position="21"/>
        <end position="30"/>
    </location>
</feature>
<feature type="compositionally biased region" description="Polar residues" evidence="1">
    <location>
        <begin position="126"/>
        <end position="135"/>
    </location>
</feature>
<feature type="compositionally biased region" description="Low complexity" evidence="1">
    <location>
        <begin position="136"/>
        <end position="145"/>
    </location>
</feature>
<dbReference type="PANTHER" id="PTHR33472:SF24">
    <property type="entry name" value="VEGETATIVE CELL WALL PROTEIN GP1-LIKE"/>
    <property type="match status" value="1"/>
</dbReference>
<dbReference type="AlphaFoldDB" id="A0A7J0GHT0"/>
<keyword evidence="3" id="KW-1185">Reference proteome</keyword>
<feature type="compositionally biased region" description="Low complexity" evidence="1">
    <location>
        <begin position="82"/>
        <end position="106"/>
    </location>
</feature>
<protein>
    <submittedName>
        <fullName evidence="2">Uncharacterized protein</fullName>
    </submittedName>
</protein>
<comment type="caution">
    <text evidence="2">The sequence shown here is derived from an EMBL/GenBank/DDBJ whole genome shotgun (WGS) entry which is preliminary data.</text>
</comment>
<sequence length="465" mass="51027">MGEQRQGFHFRLPWLQTSRAPRPRPRRRSRPPTAPPPTPQTPPPTSESRAPTQPTTTTPAQRPPFRPPGLAPAQPPPPPQPQASAKTESQPSSPSSATTRSRVSSQPAITISCRDTIPGAKADRQPLSTSGTVAETQTASQTAPQPQSPPKICLTAFFSISYTRSSTISSRSSHAAPSSIRRTTSRDSGGAQPSEASRPVTAFAALQAHAPTQKPNSSLVSAETKPLQESDGNPEKTPEQKEIMQERGNKQKINDVTEEPKQRTITELPTAALGSKVVPTKMHHEFDEEQQKKLLEKEEVISIKETIATSSYNGEQTKTVFSQQRDKNTVSESHHKPIMTGSESAKRERSIHIRRDYKVNLDESTEATTDGEGSSKGRISKDSKTEEDQASKAYINSNVQGINNTIVFDSSITERNPGVKLVHSRNLPEPVEPNGRRESLEIHKAEFNVTRAQRLTYEPRSEEDA</sequence>
<proteinExistence type="predicted"/>
<feature type="compositionally biased region" description="Pro residues" evidence="1">
    <location>
        <begin position="32"/>
        <end position="45"/>
    </location>
</feature>
<dbReference type="OrthoDB" id="1709592at2759"/>
<feature type="compositionally biased region" description="Low complexity" evidence="1">
    <location>
        <begin position="164"/>
        <end position="182"/>
    </location>
</feature>
<organism evidence="2 3">
    <name type="scientific">Actinidia rufa</name>
    <dbReference type="NCBI Taxonomy" id="165716"/>
    <lineage>
        <taxon>Eukaryota</taxon>
        <taxon>Viridiplantae</taxon>
        <taxon>Streptophyta</taxon>
        <taxon>Embryophyta</taxon>
        <taxon>Tracheophyta</taxon>
        <taxon>Spermatophyta</taxon>
        <taxon>Magnoliopsida</taxon>
        <taxon>eudicotyledons</taxon>
        <taxon>Gunneridae</taxon>
        <taxon>Pentapetalae</taxon>
        <taxon>asterids</taxon>
        <taxon>Ericales</taxon>
        <taxon>Actinidiaceae</taxon>
        <taxon>Actinidia</taxon>
    </lineage>
</organism>
<accession>A0A7J0GHT0</accession>
<evidence type="ECO:0000313" key="2">
    <source>
        <dbReference type="EMBL" id="GFZ10335.1"/>
    </source>
</evidence>
<gene>
    <name evidence="2" type="ORF">Acr_21g0009340</name>
</gene>
<feature type="region of interest" description="Disordered" evidence="1">
    <location>
        <begin position="1"/>
        <end position="151"/>
    </location>
</feature>
<feature type="compositionally biased region" description="Low complexity" evidence="1">
    <location>
        <begin position="49"/>
        <end position="60"/>
    </location>
</feature>
<dbReference type="Proteomes" id="UP000585474">
    <property type="component" value="Unassembled WGS sequence"/>
</dbReference>
<evidence type="ECO:0000256" key="1">
    <source>
        <dbReference type="SAM" id="MobiDB-lite"/>
    </source>
</evidence>
<feature type="compositionally biased region" description="Polar residues" evidence="1">
    <location>
        <begin position="314"/>
        <end position="323"/>
    </location>
</feature>
<feature type="region of interest" description="Disordered" evidence="1">
    <location>
        <begin position="314"/>
        <end position="389"/>
    </location>
</feature>
<dbReference type="PANTHER" id="PTHR33472">
    <property type="entry name" value="OS01G0106600 PROTEIN"/>
    <property type="match status" value="1"/>
</dbReference>
<reference evidence="2 3" key="1">
    <citation type="submission" date="2019-07" db="EMBL/GenBank/DDBJ databases">
        <title>De Novo Assembly of kiwifruit Actinidia rufa.</title>
        <authorList>
            <person name="Sugita-Konishi S."/>
            <person name="Sato K."/>
            <person name="Mori E."/>
            <person name="Abe Y."/>
            <person name="Kisaki G."/>
            <person name="Hamano K."/>
            <person name="Suezawa K."/>
            <person name="Otani M."/>
            <person name="Fukuda T."/>
            <person name="Manabe T."/>
            <person name="Gomi K."/>
            <person name="Tabuchi M."/>
            <person name="Akimitsu K."/>
            <person name="Kataoka I."/>
        </authorList>
    </citation>
    <scope>NUCLEOTIDE SEQUENCE [LARGE SCALE GENOMIC DNA]</scope>
    <source>
        <strain evidence="3">cv. Fuchu</strain>
    </source>
</reference>
<feature type="compositionally biased region" description="Basic and acidic residues" evidence="1">
    <location>
        <begin position="344"/>
        <end position="361"/>
    </location>
</feature>
<evidence type="ECO:0000313" key="3">
    <source>
        <dbReference type="Proteomes" id="UP000585474"/>
    </source>
</evidence>
<feature type="compositionally biased region" description="Pro residues" evidence="1">
    <location>
        <begin position="61"/>
        <end position="81"/>
    </location>
</feature>